<evidence type="ECO:0000256" key="4">
    <source>
        <dbReference type="ARBA" id="ARBA00023128"/>
    </source>
</evidence>
<evidence type="ECO:0000256" key="5">
    <source>
        <dbReference type="ARBA" id="ARBA00023274"/>
    </source>
</evidence>
<dbReference type="Pfam" id="PF05046">
    <property type="entry name" value="Img2"/>
    <property type="match status" value="1"/>
</dbReference>
<keyword evidence="8" id="KW-1185">Reference proteome</keyword>
<organism evidence="7 8">
    <name type="scientific">Galerina marginata (strain CBS 339.88)</name>
    <dbReference type="NCBI Taxonomy" id="685588"/>
    <lineage>
        <taxon>Eukaryota</taxon>
        <taxon>Fungi</taxon>
        <taxon>Dikarya</taxon>
        <taxon>Basidiomycota</taxon>
        <taxon>Agaricomycotina</taxon>
        <taxon>Agaricomycetes</taxon>
        <taxon>Agaricomycetidae</taxon>
        <taxon>Agaricales</taxon>
        <taxon>Agaricineae</taxon>
        <taxon>Strophariaceae</taxon>
        <taxon>Galerina</taxon>
    </lineage>
</organism>
<evidence type="ECO:0000256" key="6">
    <source>
        <dbReference type="ARBA" id="ARBA00035191"/>
    </source>
</evidence>
<dbReference type="PANTHER" id="PTHR13477">
    <property type="entry name" value="MITOCHONDRIAL 39S RIBOSOMAL PROTEIN L49"/>
    <property type="match status" value="1"/>
</dbReference>
<dbReference type="AlphaFoldDB" id="A0A067TEB7"/>
<comment type="similarity">
    <text evidence="2">Belongs to the mitochondrion-specific ribosomal protein mL49 family.</text>
</comment>
<name>A0A067TEB7_GALM3</name>
<dbReference type="InterPro" id="IPR007740">
    <property type="entry name" value="Ribosomal_mL49"/>
</dbReference>
<evidence type="ECO:0000313" key="8">
    <source>
        <dbReference type="Proteomes" id="UP000027222"/>
    </source>
</evidence>
<dbReference type="PANTHER" id="PTHR13477:SF0">
    <property type="entry name" value="LARGE RIBOSOMAL SUBUNIT PROTEIN ML49"/>
    <property type="match status" value="1"/>
</dbReference>
<dbReference type="HOGENOM" id="CLU_085757_4_0_1"/>
<dbReference type="Proteomes" id="UP000027222">
    <property type="component" value="Unassembled WGS sequence"/>
</dbReference>
<dbReference type="GO" id="GO:0005762">
    <property type="term" value="C:mitochondrial large ribosomal subunit"/>
    <property type="evidence" value="ECO:0007669"/>
    <property type="project" value="TreeGrafter"/>
</dbReference>
<evidence type="ECO:0000313" key="7">
    <source>
        <dbReference type="EMBL" id="KDR81456.1"/>
    </source>
</evidence>
<proteinExistence type="inferred from homology"/>
<gene>
    <name evidence="7" type="ORF">GALMADRAFT_113774</name>
</gene>
<evidence type="ECO:0000256" key="3">
    <source>
        <dbReference type="ARBA" id="ARBA00022980"/>
    </source>
</evidence>
<dbReference type="GO" id="GO:0006412">
    <property type="term" value="P:translation"/>
    <property type="evidence" value="ECO:0007669"/>
    <property type="project" value="InterPro"/>
</dbReference>
<keyword evidence="3" id="KW-0689">Ribosomal protein</keyword>
<sequence>MLSTTQRRIISHFPRYNRTPRTHEAVAWRNFASTSTATPPSGSVQRLYFVPRNTRGNIPVYTDVRNAGGRYTVLVRNIEGSVAALAKDLSHSLFEKESHEASQLRIQISQSKHLIISGGRWKNDVLEWLKGKGF</sequence>
<protein>
    <recommendedName>
        <fullName evidence="6">Large ribosomal subunit protein mL49</fullName>
    </recommendedName>
</protein>
<evidence type="ECO:0000256" key="1">
    <source>
        <dbReference type="ARBA" id="ARBA00004173"/>
    </source>
</evidence>
<reference evidence="8" key="1">
    <citation type="journal article" date="2014" name="Proc. Natl. Acad. Sci. U.S.A.">
        <title>Extensive sampling of basidiomycete genomes demonstrates inadequacy of the white-rot/brown-rot paradigm for wood decay fungi.</title>
        <authorList>
            <person name="Riley R."/>
            <person name="Salamov A.A."/>
            <person name="Brown D.W."/>
            <person name="Nagy L.G."/>
            <person name="Floudas D."/>
            <person name="Held B.W."/>
            <person name="Levasseur A."/>
            <person name="Lombard V."/>
            <person name="Morin E."/>
            <person name="Otillar R."/>
            <person name="Lindquist E.A."/>
            <person name="Sun H."/>
            <person name="LaButti K.M."/>
            <person name="Schmutz J."/>
            <person name="Jabbour D."/>
            <person name="Luo H."/>
            <person name="Baker S.E."/>
            <person name="Pisabarro A.G."/>
            <person name="Walton J.D."/>
            <person name="Blanchette R.A."/>
            <person name="Henrissat B."/>
            <person name="Martin F."/>
            <person name="Cullen D."/>
            <person name="Hibbett D.S."/>
            <person name="Grigoriev I.V."/>
        </authorList>
    </citation>
    <scope>NUCLEOTIDE SEQUENCE [LARGE SCALE GENOMIC DNA]</scope>
    <source>
        <strain evidence="8">CBS 339.88</strain>
    </source>
</reference>
<dbReference type="EMBL" id="KL142370">
    <property type="protein sequence ID" value="KDR81456.1"/>
    <property type="molecule type" value="Genomic_DNA"/>
</dbReference>
<evidence type="ECO:0000256" key="2">
    <source>
        <dbReference type="ARBA" id="ARBA00005677"/>
    </source>
</evidence>
<dbReference type="STRING" id="685588.A0A067TEB7"/>
<comment type="subcellular location">
    <subcellularLocation>
        <location evidence="1">Mitochondrion</location>
    </subcellularLocation>
</comment>
<accession>A0A067TEB7</accession>
<dbReference type="OrthoDB" id="19439at2759"/>
<keyword evidence="5" id="KW-0687">Ribonucleoprotein</keyword>
<keyword evidence="4" id="KW-0496">Mitochondrion</keyword>
<dbReference type="GO" id="GO:0003735">
    <property type="term" value="F:structural constituent of ribosome"/>
    <property type="evidence" value="ECO:0007669"/>
    <property type="project" value="InterPro"/>
</dbReference>
<dbReference type="Gene3D" id="3.30.780.10">
    <property type="entry name" value="SUI1-like domain"/>
    <property type="match status" value="1"/>
</dbReference>